<dbReference type="Gene3D" id="3.60.21.10">
    <property type="match status" value="1"/>
</dbReference>
<evidence type="ECO:0000313" key="3">
    <source>
        <dbReference type="EMBL" id="MBY6276371.1"/>
    </source>
</evidence>
<proteinExistence type="predicted"/>
<keyword evidence="1" id="KW-0812">Transmembrane</keyword>
<dbReference type="Pfam" id="PF00149">
    <property type="entry name" value="Metallophos"/>
    <property type="match status" value="1"/>
</dbReference>
<dbReference type="SUPFAM" id="SSF56300">
    <property type="entry name" value="Metallo-dependent phosphatases"/>
    <property type="match status" value="1"/>
</dbReference>
<feature type="transmembrane region" description="Helical" evidence="1">
    <location>
        <begin position="38"/>
        <end position="56"/>
    </location>
</feature>
<sequence>MYLFPALLLVDVARLMYRGARLLAPGVFPPLNLVKVTGAVLLAAYAAVVIYGAWAARSPVVTRYEVTIPKHAGKYRELNVVLVSDTHLGLIIGRGRLERLVADVNRLGPDLVLLAGDIIDDDFRPFQARQMAGVLRGLDAPLGVYSVLGNHDAGSDDLPMFRAAMAEAGIRLLVDEWVAVDDAFYVVGRNDRSHQRASLQDVLRGVDPSRPILVMDHQPDRLEEAVAAGVDLQVSGHTHRGQVWPGRLITDRIFEVDWGYLRKGNTQFIVSQGWGTWGPPIRVGSRSEIVQITIRFAQ</sequence>
<dbReference type="AlphaFoldDB" id="A0A953IA09"/>
<gene>
    <name evidence="3" type="ORF">CWE10_09185</name>
</gene>
<dbReference type="EMBL" id="PIUK01000076">
    <property type="protein sequence ID" value="MBY6276371.1"/>
    <property type="molecule type" value="Genomic_DNA"/>
</dbReference>
<dbReference type="PANTHER" id="PTHR31302">
    <property type="entry name" value="TRANSMEMBRANE PROTEIN WITH METALLOPHOSPHOESTERASE DOMAIN-RELATED"/>
    <property type="match status" value="1"/>
</dbReference>
<dbReference type="GO" id="GO:0016787">
    <property type="term" value="F:hydrolase activity"/>
    <property type="evidence" value="ECO:0007669"/>
    <property type="project" value="InterPro"/>
</dbReference>
<dbReference type="CDD" id="cd07385">
    <property type="entry name" value="MPP_YkuE_C"/>
    <property type="match status" value="1"/>
</dbReference>
<evidence type="ECO:0000259" key="2">
    <source>
        <dbReference type="Pfam" id="PF00149"/>
    </source>
</evidence>
<reference evidence="3" key="1">
    <citation type="submission" date="2017-11" db="EMBL/GenBank/DDBJ databases">
        <title>Three new genomes from thermophilic consortium.</title>
        <authorList>
            <person name="Quaggio R."/>
            <person name="Amgarten D."/>
            <person name="Setubal J.C."/>
        </authorList>
    </citation>
    <scope>NUCLEOTIDE SEQUENCE</scope>
    <source>
        <strain evidence="3">ZCTH01-B2</strain>
    </source>
</reference>
<organism evidence="3 4">
    <name type="scientific">Symbiobacterium thermophilum</name>
    <dbReference type="NCBI Taxonomy" id="2734"/>
    <lineage>
        <taxon>Bacteria</taxon>
        <taxon>Bacillati</taxon>
        <taxon>Bacillota</taxon>
        <taxon>Clostridia</taxon>
        <taxon>Eubacteriales</taxon>
        <taxon>Symbiobacteriaceae</taxon>
        <taxon>Symbiobacterium</taxon>
    </lineage>
</organism>
<dbReference type="InterPro" id="IPR029052">
    <property type="entry name" value="Metallo-depent_PP-like"/>
</dbReference>
<dbReference type="PANTHER" id="PTHR31302:SF0">
    <property type="entry name" value="TRANSMEMBRANE PROTEIN WITH METALLOPHOSPHOESTERASE DOMAIN"/>
    <property type="match status" value="1"/>
</dbReference>
<dbReference type="Proteomes" id="UP000732377">
    <property type="component" value="Unassembled WGS sequence"/>
</dbReference>
<comment type="caution">
    <text evidence="3">The sequence shown here is derived from an EMBL/GenBank/DDBJ whole genome shotgun (WGS) entry which is preliminary data.</text>
</comment>
<dbReference type="InterPro" id="IPR004843">
    <property type="entry name" value="Calcineurin-like_PHP"/>
</dbReference>
<keyword evidence="1" id="KW-1133">Transmembrane helix</keyword>
<protein>
    <submittedName>
        <fullName evidence="3">Metallophosphoesterase</fullName>
    </submittedName>
</protein>
<accession>A0A953IA09</accession>
<evidence type="ECO:0000313" key="4">
    <source>
        <dbReference type="Proteomes" id="UP000732377"/>
    </source>
</evidence>
<evidence type="ECO:0000256" key="1">
    <source>
        <dbReference type="SAM" id="Phobius"/>
    </source>
</evidence>
<name>A0A953IA09_SYMTR</name>
<keyword evidence="1" id="KW-0472">Membrane</keyword>
<feature type="domain" description="Calcineurin-like phosphoesterase" evidence="2">
    <location>
        <begin position="79"/>
        <end position="240"/>
    </location>
</feature>
<dbReference type="InterPro" id="IPR051158">
    <property type="entry name" value="Metallophosphoesterase_sf"/>
</dbReference>